<dbReference type="InterPro" id="IPR013830">
    <property type="entry name" value="SGNH_hydro"/>
</dbReference>
<dbReference type="RefSeq" id="WP_231485221.1">
    <property type="nucleotide sequence ID" value="NZ_BAAAZO010000002.1"/>
</dbReference>
<organism evidence="3 4">
    <name type="scientific">Kineosporia mesophila</name>
    <dbReference type="NCBI Taxonomy" id="566012"/>
    <lineage>
        <taxon>Bacteria</taxon>
        <taxon>Bacillati</taxon>
        <taxon>Actinomycetota</taxon>
        <taxon>Actinomycetes</taxon>
        <taxon>Kineosporiales</taxon>
        <taxon>Kineosporiaceae</taxon>
        <taxon>Kineosporia</taxon>
    </lineage>
</organism>
<dbReference type="PANTHER" id="PTHR30383:SF5">
    <property type="entry name" value="SGNH HYDROLASE-TYPE ESTERASE DOMAIN-CONTAINING PROTEIN"/>
    <property type="match status" value="1"/>
</dbReference>
<dbReference type="SUPFAM" id="SSF52266">
    <property type="entry name" value="SGNH hydrolase"/>
    <property type="match status" value="1"/>
</dbReference>
<name>A0ABP6Z9V8_9ACTN</name>
<keyword evidence="1" id="KW-0732">Signal</keyword>
<evidence type="ECO:0000313" key="3">
    <source>
        <dbReference type="EMBL" id="GAA3601718.1"/>
    </source>
</evidence>
<dbReference type="Pfam" id="PF13472">
    <property type="entry name" value="Lipase_GDSL_2"/>
    <property type="match status" value="1"/>
</dbReference>
<dbReference type="InterPro" id="IPR051532">
    <property type="entry name" value="Ester_Hydrolysis_Enzymes"/>
</dbReference>
<accession>A0ABP6Z9V8</accession>
<protein>
    <submittedName>
        <fullName evidence="3">SGNH/GDSL hydrolase family protein</fullName>
    </submittedName>
</protein>
<feature type="signal peptide" evidence="1">
    <location>
        <begin position="1"/>
        <end position="34"/>
    </location>
</feature>
<dbReference type="Proteomes" id="UP001501074">
    <property type="component" value="Unassembled WGS sequence"/>
</dbReference>
<evidence type="ECO:0000313" key="4">
    <source>
        <dbReference type="Proteomes" id="UP001501074"/>
    </source>
</evidence>
<sequence length="245" mass="25074">MFRPRAHRITLLAATIGVAALGLGATTATQAAQAAESTAAVPVKIMPLGASMTYGTGSTTGNGYREVLRQQLTGAGVSIDYVGSLKSGTTDDPENEGHGGYRIDQVAAGAENWLATYTPDVVLLAAGTNDTLQNYDLPNAPARLSALIDEILAARPGVTLVVGTLQPSGNAANDAEVDEFNAAAKTLVEQKIADGTDGLHLADLNAVLNSSDLTSDGIHPNDGGYSKIAGAWFEALEPILAATGD</sequence>
<gene>
    <name evidence="3" type="ORF">GCM10022223_16840</name>
</gene>
<dbReference type="Gene3D" id="3.40.50.1110">
    <property type="entry name" value="SGNH hydrolase"/>
    <property type="match status" value="1"/>
</dbReference>
<dbReference type="PANTHER" id="PTHR30383">
    <property type="entry name" value="THIOESTERASE 1/PROTEASE 1/LYSOPHOSPHOLIPASE L1"/>
    <property type="match status" value="1"/>
</dbReference>
<dbReference type="InterPro" id="IPR036514">
    <property type="entry name" value="SGNH_hydro_sf"/>
</dbReference>
<reference evidence="4" key="1">
    <citation type="journal article" date="2019" name="Int. J. Syst. Evol. Microbiol.">
        <title>The Global Catalogue of Microorganisms (GCM) 10K type strain sequencing project: providing services to taxonomists for standard genome sequencing and annotation.</title>
        <authorList>
            <consortium name="The Broad Institute Genomics Platform"/>
            <consortium name="The Broad Institute Genome Sequencing Center for Infectious Disease"/>
            <person name="Wu L."/>
            <person name="Ma J."/>
        </authorList>
    </citation>
    <scope>NUCLEOTIDE SEQUENCE [LARGE SCALE GENOMIC DNA]</scope>
    <source>
        <strain evidence="4">JCM 16902</strain>
    </source>
</reference>
<evidence type="ECO:0000259" key="2">
    <source>
        <dbReference type="Pfam" id="PF13472"/>
    </source>
</evidence>
<keyword evidence="4" id="KW-1185">Reference proteome</keyword>
<evidence type="ECO:0000256" key="1">
    <source>
        <dbReference type="SAM" id="SignalP"/>
    </source>
</evidence>
<proteinExistence type="predicted"/>
<keyword evidence="3" id="KW-0378">Hydrolase</keyword>
<feature type="domain" description="SGNH hydrolase-type esterase" evidence="2">
    <location>
        <begin position="48"/>
        <end position="225"/>
    </location>
</feature>
<dbReference type="CDD" id="cd01833">
    <property type="entry name" value="XynB_like"/>
    <property type="match status" value="1"/>
</dbReference>
<dbReference type="EMBL" id="BAAAZO010000002">
    <property type="protein sequence ID" value="GAA3601718.1"/>
    <property type="molecule type" value="Genomic_DNA"/>
</dbReference>
<comment type="caution">
    <text evidence="3">The sequence shown here is derived from an EMBL/GenBank/DDBJ whole genome shotgun (WGS) entry which is preliminary data.</text>
</comment>
<dbReference type="GO" id="GO:0016787">
    <property type="term" value="F:hydrolase activity"/>
    <property type="evidence" value="ECO:0007669"/>
    <property type="project" value="UniProtKB-KW"/>
</dbReference>
<feature type="chain" id="PRO_5047201951" evidence="1">
    <location>
        <begin position="35"/>
        <end position="245"/>
    </location>
</feature>